<dbReference type="PROSITE" id="PS50931">
    <property type="entry name" value="HTH_LYSR"/>
    <property type="match status" value="1"/>
</dbReference>
<keyword evidence="2" id="KW-0805">Transcription regulation</keyword>
<name>A0ABT5B6I2_9BACT</name>
<dbReference type="InterPro" id="IPR005119">
    <property type="entry name" value="LysR_subst-bd"/>
</dbReference>
<protein>
    <submittedName>
        <fullName evidence="6">LysR substrate-binding domain-containing protein</fullName>
    </submittedName>
</protein>
<evidence type="ECO:0000256" key="1">
    <source>
        <dbReference type="ARBA" id="ARBA00009437"/>
    </source>
</evidence>
<dbReference type="PANTHER" id="PTHR30126:SF39">
    <property type="entry name" value="HTH-TYPE TRANSCRIPTIONAL REGULATOR CYSL"/>
    <property type="match status" value="1"/>
</dbReference>
<evidence type="ECO:0000256" key="2">
    <source>
        <dbReference type="ARBA" id="ARBA00023015"/>
    </source>
</evidence>
<keyword evidence="3" id="KW-0238">DNA-binding</keyword>
<evidence type="ECO:0000313" key="7">
    <source>
        <dbReference type="Proteomes" id="UP001217838"/>
    </source>
</evidence>
<dbReference type="PANTHER" id="PTHR30126">
    <property type="entry name" value="HTH-TYPE TRANSCRIPTIONAL REGULATOR"/>
    <property type="match status" value="1"/>
</dbReference>
<evidence type="ECO:0000256" key="4">
    <source>
        <dbReference type="ARBA" id="ARBA00023163"/>
    </source>
</evidence>
<dbReference type="RefSeq" id="WP_271999514.1">
    <property type="nucleotide sequence ID" value="NZ_JAQNDN010000010.1"/>
</dbReference>
<dbReference type="Pfam" id="PF00126">
    <property type="entry name" value="HTH_1"/>
    <property type="match status" value="1"/>
</dbReference>
<dbReference type="Gene3D" id="3.40.190.290">
    <property type="match status" value="1"/>
</dbReference>
<feature type="domain" description="HTH lysR-type" evidence="5">
    <location>
        <begin position="1"/>
        <end position="57"/>
    </location>
</feature>
<keyword evidence="4" id="KW-0804">Transcription</keyword>
<dbReference type="InterPro" id="IPR036388">
    <property type="entry name" value="WH-like_DNA-bd_sf"/>
</dbReference>
<evidence type="ECO:0000256" key="3">
    <source>
        <dbReference type="ARBA" id="ARBA00023125"/>
    </source>
</evidence>
<dbReference type="Gene3D" id="1.10.10.10">
    <property type="entry name" value="Winged helix-like DNA-binding domain superfamily/Winged helix DNA-binding domain"/>
    <property type="match status" value="1"/>
</dbReference>
<accession>A0ABT5B6I2</accession>
<dbReference type="InterPro" id="IPR036390">
    <property type="entry name" value="WH_DNA-bd_sf"/>
</dbReference>
<dbReference type="SUPFAM" id="SSF53850">
    <property type="entry name" value="Periplasmic binding protein-like II"/>
    <property type="match status" value="1"/>
</dbReference>
<comment type="caution">
    <text evidence="6">The sequence shown here is derived from an EMBL/GenBank/DDBJ whole genome shotgun (WGS) entry which is preliminary data.</text>
</comment>
<proteinExistence type="inferred from homology"/>
<dbReference type="PRINTS" id="PR00039">
    <property type="entry name" value="HTHLYSR"/>
</dbReference>
<dbReference type="Proteomes" id="UP001217838">
    <property type="component" value="Unassembled WGS sequence"/>
</dbReference>
<dbReference type="Pfam" id="PF03466">
    <property type="entry name" value="LysR_substrate"/>
    <property type="match status" value="1"/>
</dbReference>
<organism evidence="6 7">
    <name type="scientific">Nannocystis radixulma</name>
    <dbReference type="NCBI Taxonomy" id="2995305"/>
    <lineage>
        <taxon>Bacteria</taxon>
        <taxon>Pseudomonadati</taxon>
        <taxon>Myxococcota</taxon>
        <taxon>Polyangia</taxon>
        <taxon>Nannocystales</taxon>
        <taxon>Nannocystaceae</taxon>
        <taxon>Nannocystis</taxon>
    </lineage>
</organism>
<sequence length="284" mass="30502">MVDELRHFLLIVELGTFTEAARRAHLSQPALTASIQRLEAAFSARLLIRGPSGATPTAAGAALVTRARAVLAALDDAQRAVAEIEGLHAGEVRVGAGATACTYLLPPTLAAFRAEHPGVHFLLREANTDEVLDALHRGDLDLGVITTDRGEPWFVDELILVAAPDLPDPVHAPFVTFARGTTSRELLEHHFPNAEIVMELGSIASVKGNVRAGIGVALVSRAAARHDLSQHRLVEVPHPLTPIARPLNLVHRGVDRLPPAAARLRELLLAHPPDRPPTRSDRAR</sequence>
<dbReference type="EMBL" id="JAQNDN010000010">
    <property type="protein sequence ID" value="MDC0669721.1"/>
    <property type="molecule type" value="Genomic_DNA"/>
</dbReference>
<evidence type="ECO:0000259" key="5">
    <source>
        <dbReference type="PROSITE" id="PS50931"/>
    </source>
</evidence>
<evidence type="ECO:0000313" key="6">
    <source>
        <dbReference type="EMBL" id="MDC0669721.1"/>
    </source>
</evidence>
<comment type="similarity">
    <text evidence="1">Belongs to the LysR transcriptional regulatory family.</text>
</comment>
<keyword evidence="7" id="KW-1185">Reference proteome</keyword>
<dbReference type="SUPFAM" id="SSF46785">
    <property type="entry name" value="Winged helix' DNA-binding domain"/>
    <property type="match status" value="1"/>
</dbReference>
<gene>
    <name evidence="6" type="ORF">POL58_18350</name>
</gene>
<dbReference type="InterPro" id="IPR000847">
    <property type="entry name" value="LysR_HTH_N"/>
</dbReference>
<reference evidence="6 7" key="1">
    <citation type="submission" date="2022-11" db="EMBL/GenBank/DDBJ databases">
        <title>Minimal conservation of predation-associated metabolite biosynthetic gene clusters underscores biosynthetic potential of Myxococcota including descriptions for ten novel species: Archangium lansinium sp. nov., Myxococcus landrumus sp. nov., Nannocystis bai.</title>
        <authorList>
            <person name="Ahearne A."/>
            <person name="Stevens C."/>
            <person name="Dowd S."/>
        </authorList>
    </citation>
    <scope>NUCLEOTIDE SEQUENCE [LARGE SCALE GENOMIC DNA]</scope>
    <source>
        <strain evidence="6 7">NCELM</strain>
    </source>
</reference>